<dbReference type="GO" id="GO:0004392">
    <property type="term" value="F:heme oxygenase (decyclizing) activity"/>
    <property type="evidence" value="ECO:0007669"/>
    <property type="project" value="InterPro"/>
</dbReference>
<dbReference type="Pfam" id="PF01126">
    <property type="entry name" value="Heme_oxygenase"/>
    <property type="match status" value="1"/>
</dbReference>
<keyword evidence="6" id="KW-1185">Reference proteome</keyword>
<proteinExistence type="predicted"/>
<keyword evidence="3" id="KW-0408">Iron</keyword>
<dbReference type="InterPro" id="IPR002051">
    <property type="entry name" value="Haem_Oase"/>
</dbReference>
<evidence type="ECO:0000256" key="1">
    <source>
        <dbReference type="ARBA" id="ARBA00022617"/>
    </source>
</evidence>
<dbReference type="CDD" id="cd19165">
    <property type="entry name" value="HemeO"/>
    <property type="match status" value="1"/>
</dbReference>
<keyword evidence="2" id="KW-0479">Metal-binding</keyword>
<dbReference type="GO" id="GO:0046872">
    <property type="term" value="F:metal ion binding"/>
    <property type="evidence" value="ECO:0007669"/>
    <property type="project" value="UniProtKB-KW"/>
</dbReference>
<organism evidence="5 6">
    <name type="scientific">Sodiomyces alkalinus (strain CBS 110278 / VKM F-3762 / F11)</name>
    <name type="common">Alkaliphilic filamentous fungus</name>
    <dbReference type="NCBI Taxonomy" id="1314773"/>
    <lineage>
        <taxon>Eukaryota</taxon>
        <taxon>Fungi</taxon>
        <taxon>Dikarya</taxon>
        <taxon>Ascomycota</taxon>
        <taxon>Pezizomycotina</taxon>
        <taxon>Sordariomycetes</taxon>
        <taxon>Hypocreomycetidae</taxon>
        <taxon>Glomerellales</taxon>
        <taxon>Plectosphaerellaceae</taxon>
        <taxon>Sodiomyces</taxon>
    </lineage>
</organism>
<evidence type="ECO:0000313" key="5">
    <source>
        <dbReference type="EMBL" id="ROT43159.1"/>
    </source>
</evidence>
<dbReference type="AlphaFoldDB" id="A0A3N2Q8P9"/>
<feature type="compositionally biased region" description="Low complexity" evidence="4">
    <location>
        <begin position="308"/>
        <end position="317"/>
    </location>
</feature>
<keyword evidence="1" id="KW-0349">Heme</keyword>
<dbReference type="RefSeq" id="XP_028470965.1">
    <property type="nucleotide sequence ID" value="XM_028613807.1"/>
</dbReference>
<protein>
    <submittedName>
        <fullName evidence="5">Heme oxygenase-like protein</fullName>
    </submittedName>
</protein>
<dbReference type="STRING" id="1314773.A0A3N2Q8P9"/>
<reference evidence="5 6" key="1">
    <citation type="journal article" date="2018" name="Mol. Ecol.">
        <title>The obligate alkalophilic soda-lake fungus Sodiomyces alkalinus has shifted to a protein diet.</title>
        <authorList>
            <person name="Grum-Grzhimaylo A.A."/>
            <person name="Falkoski D.L."/>
            <person name="van den Heuvel J."/>
            <person name="Valero-Jimenez C.A."/>
            <person name="Min B."/>
            <person name="Choi I.G."/>
            <person name="Lipzen A."/>
            <person name="Daum C.G."/>
            <person name="Aanen D.K."/>
            <person name="Tsang A."/>
            <person name="Henrissat B."/>
            <person name="Bilanenko E.N."/>
            <person name="de Vries R.P."/>
            <person name="van Kan J.A.L."/>
            <person name="Grigoriev I.V."/>
            <person name="Debets A.J.M."/>
        </authorList>
    </citation>
    <scope>NUCLEOTIDE SEQUENCE [LARGE SCALE GENOMIC DNA]</scope>
    <source>
        <strain evidence="5 6">F11</strain>
    </source>
</reference>
<name>A0A3N2Q8P9_SODAK</name>
<dbReference type="PANTHER" id="PTHR10720:SF0">
    <property type="entry name" value="HEME OXYGENASE"/>
    <property type="match status" value="1"/>
</dbReference>
<evidence type="ECO:0000313" key="6">
    <source>
        <dbReference type="Proteomes" id="UP000272025"/>
    </source>
</evidence>
<dbReference type="GeneID" id="39582285"/>
<dbReference type="Gene3D" id="1.20.910.10">
    <property type="entry name" value="Heme oxygenase-like"/>
    <property type="match status" value="1"/>
</dbReference>
<dbReference type="InterPro" id="IPR016084">
    <property type="entry name" value="Haem_Oase-like_multi-hlx"/>
</dbReference>
<gene>
    <name evidence="5" type="ORF">SODALDRAFT_355357</name>
</gene>
<dbReference type="GO" id="GO:0006788">
    <property type="term" value="P:heme oxidation"/>
    <property type="evidence" value="ECO:0007669"/>
    <property type="project" value="InterPro"/>
</dbReference>
<sequence>MSHASALSNDERPLAESINAATRGVHAQLNRLIMARLPLALPPHVQDPSIYLSGLLHITPIYSAFESAWQTLLRPLTAPEPSLRPEPAIDERTRSLLSRLYLPALMRSGQLRADIYTLTGWAPHHIEEQLAVVSQSGPLAEFTQHISSTIRERPHVLLAYAHTLFMALFAGGRFIRSILESVPGDTFWSSPCSDAQLDVTPTMSYPSQSRPPGAIFSATHQERDADLLPLAFFRFSPPTNGENLKGEFKERLASVESLLTPSERHDIVQEAICIFDNMLSLVAHLDSLCGTPGLDDAPVSGKRGFDGTSTSSTLDTSKSSEKFSWDPVILPTRGHSQKYYIPDHIQYWETP</sequence>
<dbReference type="InterPro" id="IPR016053">
    <property type="entry name" value="Haem_Oase-like"/>
</dbReference>
<dbReference type="Proteomes" id="UP000272025">
    <property type="component" value="Unassembled WGS sequence"/>
</dbReference>
<accession>A0A3N2Q8P9</accession>
<evidence type="ECO:0000256" key="2">
    <source>
        <dbReference type="ARBA" id="ARBA00022723"/>
    </source>
</evidence>
<evidence type="ECO:0000256" key="3">
    <source>
        <dbReference type="ARBA" id="ARBA00023004"/>
    </source>
</evidence>
<feature type="region of interest" description="Disordered" evidence="4">
    <location>
        <begin position="296"/>
        <end position="319"/>
    </location>
</feature>
<evidence type="ECO:0000256" key="4">
    <source>
        <dbReference type="SAM" id="MobiDB-lite"/>
    </source>
</evidence>
<dbReference type="EMBL" id="ML119051">
    <property type="protein sequence ID" value="ROT43159.1"/>
    <property type="molecule type" value="Genomic_DNA"/>
</dbReference>
<dbReference type="OrthoDB" id="652091at2759"/>
<dbReference type="SUPFAM" id="SSF48613">
    <property type="entry name" value="Heme oxygenase-like"/>
    <property type="match status" value="1"/>
</dbReference>
<dbReference type="PANTHER" id="PTHR10720">
    <property type="entry name" value="HEME OXYGENASE"/>
    <property type="match status" value="1"/>
</dbReference>